<dbReference type="Gene3D" id="3.90.870.10">
    <property type="entry name" value="DHBP synthase"/>
    <property type="match status" value="1"/>
</dbReference>
<dbReference type="PIRSF" id="PIRSF001259">
    <property type="entry name" value="RibA"/>
    <property type="match status" value="1"/>
</dbReference>
<evidence type="ECO:0000256" key="10">
    <source>
        <dbReference type="ARBA" id="ARBA00022619"/>
    </source>
</evidence>
<comment type="similarity">
    <text evidence="7">In the C-terminal section; belongs to the GTP cyclohydrolase II family.</text>
</comment>
<dbReference type="EC" id="4.1.99.12" evidence="8"/>
<keyword evidence="12" id="KW-0460">Magnesium</keyword>
<evidence type="ECO:0000313" key="16">
    <source>
        <dbReference type="EMBL" id="WOJ96785.1"/>
    </source>
</evidence>
<evidence type="ECO:0000256" key="6">
    <source>
        <dbReference type="ARBA" id="ARBA00005520"/>
    </source>
</evidence>
<keyword evidence="10" id="KW-0686">Riboflavin biosynthesis</keyword>
<dbReference type="Pfam" id="PF00926">
    <property type="entry name" value="DHBP_synthase"/>
    <property type="match status" value="1"/>
</dbReference>
<name>A0ABZ0ICG1_9GAMM</name>
<evidence type="ECO:0000256" key="5">
    <source>
        <dbReference type="ARBA" id="ARBA00004904"/>
    </source>
</evidence>
<dbReference type="InterPro" id="IPR017945">
    <property type="entry name" value="DHBP_synth_RibB-like_a/b_dom"/>
</dbReference>
<comment type="cofactor">
    <cofactor evidence="3">
        <name>Mg(2+)</name>
        <dbReference type="ChEBI" id="CHEBI:18420"/>
    </cofactor>
</comment>
<organism evidence="16 17">
    <name type="scientific">Congregibacter brevis</name>
    <dbReference type="NCBI Taxonomy" id="3081201"/>
    <lineage>
        <taxon>Bacteria</taxon>
        <taxon>Pseudomonadati</taxon>
        <taxon>Pseudomonadota</taxon>
        <taxon>Gammaproteobacteria</taxon>
        <taxon>Cellvibrionales</taxon>
        <taxon>Halieaceae</taxon>
        <taxon>Congregibacter</taxon>
    </lineage>
</organism>
<evidence type="ECO:0000256" key="11">
    <source>
        <dbReference type="ARBA" id="ARBA00022723"/>
    </source>
</evidence>
<evidence type="ECO:0000256" key="9">
    <source>
        <dbReference type="ARBA" id="ARBA00018836"/>
    </source>
</evidence>
<keyword evidence="14 16" id="KW-0456">Lyase</keyword>
<dbReference type="PANTHER" id="PTHR21327">
    <property type="entry name" value="GTP CYCLOHYDROLASE II-RELATED"/>
    <property type="match status" value="1"/>
</dbReference>
<evidence type="ECO:0000313" key="17">
    <source>
        <dbReference type="Proteomes" id="UP001626549"/>
    </source>
</evidence>
<dbReference type="GO" id="GO:0008686">
    <property type="term" value="F:3,4-dihydroxy-2-butanone-4-phosphate synthase activity"/>
    <property type="evidence" value="ECO:0007669"/>
    <property type="project" value="UniProtKB-EC"/>
</dbReference>
<evidence type="ECO:0000256" key="7">
    <source>
        <dbReference type="ARBA" id="ARBA00008976"/>
    </source>
</evidence>
<feature type="domain" description="GTP cyclohydrolase II" evidence="15">
    <location>
        <begin position="211"/>
        <end position="368"/>
    </location>
</feature>
<comment type="function">
    <text evidence="4">Catalyzes the conversion of D-ribulose 5-phosphate to formate and 3,4-dihydroxy-2-butanone 4-phosphate.</text>
</comment>
<comment type="similarity">
    <text evidence="6">In the N-terminal section; belongs to the DHBP synthase family.</text>
</comment>
<evidence type="ECO:0000256" key="12">
    <source>
        <dbReference type="ARBA" id="ARBA00022842"/>
    </source>
</evidence>
<dbReference type="InterPro" id="IPR000422">
    <property type="entry name" value="DHBP_synthase_RibB"/>
</dbReference>
<dbReference type="Proteomes" id="UP001626549">
    <property type="component" value="Chromosome"/>
</dbReference>
<keyword evidence="13" id="KW-0464">Manganese</keyword>
<evidence type="ECO:0000256" key="13">
    <source>
        <dbReference type="ARBA" id="ARBA00023211"/>
    </source>
</evidence>
<dbReference type="EMBL" id="CP136865">
    <property type="protein sequence ID" value="WOJ96785.1"/>
    <property type="molecule type" value="Genomic_DNA"/>
</dbReference>
<gene>
    <name evidence="16" type="primary">ribB</name>
    <name evidence="16" type="ORF">R0137_16290</name>
</gene>
<dbReference type="RefSeq" id="WP_407327482.1">
    <property type="nucleotide sequence ID" value="NZ_CP136865.1"/>
</dbReference>
<evidence type="ECO:0000256" key="8">
    <source>
        <dbReference type="ARBA" id="ARBA00012153"/>
    </source>
</evidence>
<reference evidence="16 17" key="1">
    <citation type="submission" date="2023-10" db="EMBL/GenBank/DDBJ databases">
        <title>Two novel species belonging to the OM43/NOR5 clade.</title>
        <authorList>
            <person name="Park M."/>
        </authorList>
    </citation>
    <scope>NUCLEOTIDE SEQUENCE [LARGE SCALE GENOMIC DNA]</scope>
    <source>
        <strain evidence="16 17">IMCC45268</strain>
    </source>
</reference>
<dbReference type="Gene3D" id="3.40.50.10990">
    <property type="entry name" value="GTP cyclohydrolase II"/>
    <property type="match status" value="1"/>
</dbReference>
<dbReference type="SUPFAM" id="SSF142695">
    <property type="entry name" value="RibA-like"/>
    <property type="match status" value="1"/>
</dbReference>
<proteinExistence type="inferred from homology"/>
<comment type="cofactor">
    <cofactor evidence="2">
        <name>Mn(2+)</name>
        <dbReference type="ChEBI" id="CHEBI:29035"/>
    </cofactor>
</comment>
<dbReference type="InterPro" id="IPR036144">
    <property type="entry name" value="RibA-like_sf"/>
</dbReference>
<accession>A0ABZ0ICG1</accession>
<dbReference type="SUPFAM" id="SSF55821">
    <property type="entry name" value="YrdC/RibB"/>
    <property type="match status" value="1"/>
</dbReference>
<comment type="catalytic activity">
    <reaction evidence="1">
        <text>D-ribulose 5-phosphate = (2S)-2-hydroxy-3-oxobutyl phosphate + formate + H(+)</text>
        <dbReference type="Rhea" id="RHEA:18457"/>
        <dbReference type="ChEBI" id="CHEBI:15378"/>
        <dbReference type="ChEBI" id="CHEBI:15740"/>
        <dbReference type="ChEBI" id="CHEBI:58121"/>
        <dbReference type="ChEBI" id="CHEBI:58830"/>
        <dbReference type="EC" id="4.1.99.12"/>
    </reaction>
</comment>
<keyword evidence="11" id="KW-0479">Metal-binding</keyword>
<keyword evidence="17" id="KW-1185">Reference proteome</keyword>
<comment type="pathway">
    <text evidence="5">Cofactor biosynthesis; riboflavin biosynthesis; 2-hydroxy-3-oxobutyl phosphate from D-ribulose 5-phosphate: step 1/1.</text>
</comment>
<sequence>MTELNINSVGELLDDLRHGRMVVILDERDERSNEGVVMVAAEHCSAEQVTFMARKARGLVCLALTQERCEQLDLPPMVAGNNSETSRFTLSIEAAKGIDTGISAADRAHTVQVAVAPQAVPGDIVQPGHIFPLAAEPGGVLTRAGYTETAVDYMRIAGLTPAAVIADVLDDKGELADGPALIEFASNHNLKVGTVADLIHYRIANEQTIERVREGQIDTLHGAFQMTSYRDRTHGGLHIALSLGAINASESTLVRVHASSTLRDLLGSDIQGQVGWSVQRSLEAIAKAGSGVLVLLSRSETDEQLLHSIDLALGKIEPRDPKAGDSYNTVGVGSQILRELGVGKIRLMGAPIKYNAISGFGLEVIDYLEPPAAD</sequence>
<evidence type="ECO:0000259" key="15">
    <source>
        <dbReference type="Pfam" id="PF00925"/>
    </source>
</evidence>
<dbReference type="PANTHER" id="PTHR21327:SF34">
    <property type="entry name" value="3,4-DIHYDROXY-2-BUTANONE 4-PHOSPHATE SYNTHASE"/>
    <property type="match status" value="1"/>
</dbReference>
<dbReference type="Pfam" id="PF00925">
    <property type="entry name" value="GTP_cyclohydro2"/>
    <property type="match status" value="1"/>
</dbReference>
<evidence type="ECO:0000256" key="4">
    <source>
        <dbReference type="ARBA" id="ARBA00002284"/>
    </source>
</evidence>
<evidence type="ECO:0000256" key="2">
    <source>
        <dbReference type="ARBA" id="ARBA00001936"/>
    </source>
</evidence>
<dbReference type="NCBIfam" id="TIGR00506">
    <property type="entry name" value="ribB"/>
    <property type="match status" value="1"/>
</dbReference>
<evidence type="ECO:0000256" key="1">
    <source>
        <dbReference type="ARBA" id="ARBA00000141"/>
    </source>
</evidence>
<evidence type="ECO:0000256" key="14">
    <source>
        <dbReference type="ARBA" id="ARBA00023239"/>
    </source>
</evidence>
<dbReference type="InterPro" id="IPR032677">
    <property type="entry name" value="GTP_cyclohydro_II"/>
</dbReference>
<protein>
    <recommendedName>
        <fullName evidence="9">3,4-dihydroxy-2-butanone 4-phosphate synthase</fullName>
        <ecNumber evidence="8">4.1.99.12</ecNumber>
    </recommendedName>
</protein>
<evidence type="ECO:0000256" key="3">
    <source>
        <dbReference type="ARBA" id="ARBA00001946"/>
    </source>
</evidence>